<dbReference type="Gramene" id="mRNA:HanXRQr2_Chr08g0319231">
    <property type="protein sequence ID" value="mRNA:HanXRQr2_Chr08g0319231"/>
    <property type="gene ID" value="HanXRQr2_Chr08g0319231"/>
</dbReference>
<dbReference type="InterPro" id="IPR038765">
    <property type="entry name" value="Papain-like_cys_pep_sf"/>
</dbReference>
<comment type="caution">
    <text evidence="1">The sequence shown here is derived from an EMBL/GenBank/DDBJ whole genome shotgun (WGS) entry which is preliminary data.</text>
</comment>
<proteinExistence type="predicted"/>
<name>A0A9K3IBE8_HELAN</name>
<dbReference type="AlphaFoldDB" id="A0A9K3IBE8"/>
<dbReference type="SUPFAM" id="SSF54001">
    <property type="entry name" value="Cysteine proteinases"/>
    <property type="match status" value="1"/>
</dbReference>
<sequence length="272" mass="30625">MTESDPSIQVNPDDACVNFPYVMFEDMFGARVETIALQSLEIGSNVAGSVVDAWAHVLNGDPKFSIPGMPRRLFCVHTAVVDWMLSLETDPDGGRVSAFECGLKSSLAGRHHLLDLRAFDMVFVTMLEGDHYYLVVFDLEAECIHLVDHLGDRGSGALLRDDDSYIMKSTPFKVLVNHPKATAMQASLIMREDLPWSTTRRIVAPFVESGIFAMRHMEQFVGSRRSFFCGFSVHGARKKVQCNYLRKRYAAEIMLSPVNKYGDVIRHRLQFV</sequence>
<gene>
    <name evidence="1" type="ORF">HanXRQr2_Chr08g0319231</name>
</gene>
<dbReference type="Proteomes" id="UP000215914">
    <property type="component" value="Unassembled WGS sequence"/>
</dbReference>
<organism evidence="1 2">
    <name type="scientific">Helianthus annuus</name>
    <name type="common">Common sunflower</name>
    <dbReference type="NCBI Taxonomy" id="4232"/>
    <lineage>
        <taxon>Eukaryota</taxon>
        <taxon>Viridiplantae</taxon>
        <taxon>Streptophyta</taxon>
        <taxon>Embryophyta</taxon>
        <taxon>Tracheophyta</taxon>
        <taxon>Spermatophyta</taxon>
        <taxon>Magnoliopsida</taxon>
        <taxon>eudicotyledons</taxon>
        <taxon>Gunneridae</taxon>
        <taxon>Pentapetalae</taxon>
        <taxon>asterids</taxon>
        <taxon>campanulids</taxon>
        <taxon>Asterales</taxon>
        <taxon>Asteraceae</taxon>
        <taxon>Asteroideae</taxon>
        <taxon>Heliantheae alliance</taxon>
        <taxon>Heliantheae</taxon>
        <taxon>Helianthus</taxon>
    </lineage>
</organism>
<evidence type="ECO:0000313" key="2">
    <source>
        <dbReference type="Proteomes" id="UP000215914"/>
    </source>
</evidence>
<accession>A0A9K3IBE8</accession>
<dbReference type="EMBL" id="MNCJ02000323">
    <property type="protein sequence ID" value="KAF5793682.1"/>
    <property type="molecule type" value="Genomic_DNA"/>
</dbReference>
<evidence type="ECO:0000313" key="1">
    <source>
        <dbReference type="EMBL" id="KAF5793682.1"/>
    </source>
</evidence>
<keyword evidence="2" id="KW-1185">Reference proteome</keyword>
<reference evidence="1" key="1">
    <citation type="journal article" date="2017" name="Nature">
        <title>The sunflower genome provides insights into oil metabolism, flowering and Asterid evolution.</title>
        <authorList>
            <person name="Badouin H."/>
            <person name="Gouzy J."/>
            <person name="Grassa C.J."/>
            <person name="Murat F."/>
            <person name="Staton S.E."/>
            <person name="Cottret L."/>
            <person name="Lelandais-Briere C."/>
            <person name="Owens G.L."/>
            <person name="Carrere S."/>
            <person name="Mayjonade B."/>
            <person name="Legrand L."/>
            <person name="Gill N."/>
            <person name="Kane N.C."/>
            <person name="Bowers J.E."/>
            <person name="Hubner S."/>
            <person name="Bellec A."/>
            <person name="Berard A."/>
            <person name="Berges H."/>
            <person name="Blanchet N."/>
            <person name="Boniface M.C."/>
            <person name="Brunel D."/>
            <person name="Catrice O."/>
            <person name="Chaidir N."/>
            <person name="Claudel C."/>
            <person name="Donnadieu C."/>
            <person name="Faraut T."/>
            <person name="Fievet G."/>
            <person name="Helmstetter N."/>
            <person name="King M."/>
            <person name="Knapp S.J."/>
            <person name="Lai Z."/>
            <person name="Le Paslier M.C."/>
            <person name="Lippi Y."/>
            <person name="Lorenzon L."/>
            <person name="Mandel J.R."/>
            <person name="Marage G."/>
            <person name="Marchand G."/>
            <person name="Marquand E."/>
            <person name="Bret-Mestries E."/>
            <person name="Morien E."/>
            <person name="Nambeesan S."/>
            <person name="Nguyen T."/>
            <person name="Pegot-Espagnet P."/>
            <person name="Pouilly N."/>
            <person name="Raftis F."/>
            <person name="Sallet E."/>
            <person name="Schiex T."/>
            <person name="Thomas J."/>
            <person name="Vandecasteele C."/>
            <person name="Vares D."/>
            <person name="Vear F."/>
            <person name="Vautrin S."/>
            <person name="Crespi M."/>
            <person name="Mangin B."/>
            <person name="Burke J.M."/>
            <person name="Salse J."/>
            <person name="Munos S."/>
            <person name="Vincourt P."/>
            <person name="Rieseberg L.H."/>
            <person name="Langlade N.B."/>
        </authorList>
    </citation>
    <scope>NUCLEOTIDE SEQUENCE</scope>
    <source>
        <tissue evidence="1">Leaves</tissue>
    </source>
</reference>
<dbReference type="Gene3D" id="3.40.395.10">
    <property type="entry name" value="Adenoviral Proteinase, Chain A"/>
    <property type="match status" value="1"/>
</dbReference>
<protein>
    <submittedName>
        <fullName evidence="1">Papain-like cysteine peptidase superfamily</fullName>
    </submittedName>
</protein>
<reference evidence="1" key="2">
    <citation type="submission" date="2020-06" db="EMBL/GenBank/DDBJ databases">
        <title>Helianthus annuus Genome sequencing and assembly Release 2.</title>
        <authorList>
            <person name="Gouzy J."/>
            <person name="Langlade N."/>
            <person name="Munos S."/>
        </authorList>
    </citation>
    <scope>NUCLEOTIDE SEQUENCE</scope>
    <source>
        <tissue evidence="1">Leaves</tissue>
    </source>
</reference>